<keyword evidence="2" id="KW-0175">Coiled coil</keyword>
<dbReference type="PANTHER" id="PTHR39576">
    <property type="entry name" value="ATTACHING AND EFFACING PROTEIN HOMOLOG-RELATED-RELATED"/>
    <property type="match status" value="1"/>
</dbReference>
<dbReference type="Proteomes" id="UP000270487">
    <property type="component" value="Chromosome"/>
</dbReference>
<dbReference type="InterPro" id="IPR038177">
    <property type="entry name" value="IAT_beta_sf"/>
</dbReference>
<evidence type="ECO:0000313" key="6">
    <source>
        <dbReference type="EMBL" id="VEI72071.1"/>
    </source>
</evidence>
<sequence length="626" mass="66790">MRQGRRRANVVMSKVIQQKMSQLLSSTRLLGLLALPVIMFNAQAEAPPAVVGVPDAQAEAPVAAKSVAEATEETPSVGTSVIDDLAKAPPTATAETQPVPPAAVAEAQAVAPTAETQTVVPPATVAEAQTVAPPTPVEPQAIVPPAVANAADIAAKVPAAVTPIEKPAAVVSEVKAQASPAQELPELGSAGVNDAEKEKEWATRAKKLAEQNLNQISSERARADTKDYLTNQASSVLQQETEELLSPLGTAKLSLAVTPEGDFTGSSGQLFSPLYDVDGLLTYSQVGYLQKANGSQGNFGLGQRWVVGDWLLGYNSVLDSDFQNQRNRGSIGAEAWGDYLRLSANYYHPLSSFSPQANNAVFLGRPARGYDITTQGYLPFYHQLGASLSFEQYRGASVDLLGNGNKQTDPSAMQVGLNYTPVPLVTVKALHKLDNVGETQDKVELAMTYRLGVPLLKQISPYYVEQAKSLRGSRYDSIERNNVPVLEFRESKTLQVFLATPSWSLNPGETLPLVLEIKAANKITAVNWQGDTQAVSLTPPANINDPQGWTLTVPAWDETPGASNHYQLSVTLEDEKQQKATSNWITLQVTAPLSLSIEGEPGLPPPQTLRPPAIPAVTGPLHPEGN</sequence>
<comment type="similarity">
    <text evidence="1">Belongs to the intimin/invasin family.</text>
</comment>
<proteinExistence type="inferred from homology"/>
<dbReference type="AlphaFoldDB" id="A0A448SWP5"/>
<gene>
    <name evidence="6" type="ORF">NCTC13193_03557</name>
</gene>
<feature type="compositionally biased region" description="Pro residues" evidence="3">
    <location>
        <begin position="602"/>
        <end position="614"/>
    </location>
</feature>
<evidence type="ECO:0000259" key="5">
    <source>
        <dbReference type="Pfam" id="PF11924"/>
    </source>
</evidence>
<feature type="chain" id="PRO_5019584767" evidence="4">
    <location>
        <begin position="45"/>
        <end position="626"/>
    </location>
</feature>
<dbReference type="Gene3D" id="2.40.160.160">
    <property type="entry name" value="Inverse autotransporter, beta-domain"/>
    <property type="match status" value="1"/>
</dbReference>
<evidence type="ECO:0000256" key="1">
    <source>
        <dbReference type="ARBA" id="ARBA00010116"/>
    </source>
</evidence>
<dbReference type="InterPro" id="IPR051715">
    <property type="entry name" value="Intimin-Invasin_domain"/>
</dbReference>
<feature type="coiled-coil region" evidence="2">
    <location>
        <begin position="192"/>
        <end position="226"/>
    </location>
</feature>
<dbReference type="InterPro" id="IPR024519">
    <property type="entry name" value="IAT_beta"/>
</dbReference>
<feature type="region of interest" description="Disordered" evidence="3">
    <location>
        <begin position="598"/>
        <end position="626"/>
    </location>
</feature>
<reference evidence="6 7" key="1">
    <citation type="submission" date="2018-12" db="EMBL/GenBank/DDBJ databases">
        <authorList>
            <consortium name="Pathogen Informatics"/>
        </authorList>
    </citation>
    <scope>NUCLEOTIDE SEQUENCE [LARGE SCALE GENOMIC DNA]</scope>
    <source>
        <strain evidence="6 7">NCTC13193</strain>
    </source>
</reference>
<dbReference type="NCBIfam" id="NF007556">
    <property type="entry name" value="PRK10177.1"/>
    <property type="match status" value="1"/>
</dbReference>
<dbReference type="PANTHER" id="PTHR39576:SF1">
    <property type="entry name" value="INVASIN"/>
    <property type="match status" value="1"/>
</dbReference>
<dbReference type="GO" id="GO:0009279">
    <property type="term" value="C:cell outer membrane"/>
    <property type="evidence" value="ECO:0007669"/>
    <property type="project" value="TreeGrafter"/>
</dbReference>
<evidence type="ECO:0000256" key="2">
    <source>
        <dbReference type="SAM" id="Coils"/>
    </source>
</evidence>
<accession>A0A448SWP5</accession>
<feature type="domain" description="Inverse autotransporter beta-domain" evidence="5">
    <location>
        <begin position="205"/>
        <end position="482"/>
    </location>
</feature>
<evidence type="ECO:0000313" key="7">
    <source>
        <dbReference type="Proteomes" id="UP000270487"/>
    </source>
</evidence>
<keyword evidence="4" id="KW-0732">Signal</keyword>
<dbReference type="Pfam" id="PF11924">
    <property type="entry name" value="IAT_beta"/>
    <property type="match status" value="1"/>
</dbReference>
<feature type="signal peptide" evidence="4">
    <location>
        <begin position="1"/>
        <end position="44"/>
    </location>
</feature>
<evidence type="ECO:0000256" key="4">
    <source>
        <dbReference type="SAM" id="SignalP"/>
    </source>
</evidence>
<dbReference type="EMBL" id="LR134492">
    <property type="protein sequence ID" value="VEI72071.1"/>
    <property type="molecule type" value="Genomic_DNA"/>
</dbReference>
<name>A0A448SWP5_SERFO</name>
<evidence type="ECO:0000256" key="3">
    <source>
        <dbReference type="SAM" id="MobiDB-lite"/>
    </source>
</evidence>
<organism evidence="6 7">
    <name type="scientific">Serratia fonticola</name>
    <dbReference type="NCBI Taxonomy" id="47917"/>
    <lineage>
        <taxon>Bacteria</taxon>
        <taxon>Pseudomonadati</taxon>
        <taxon>Pseudomonadota</taxon>
        <taxon>Gammaproteobacteria</taxon>
        <taxon>Enterobacterales</taxon>
        <taxon>Yersiniaceae</taxon>
        <taxon>Serratia</taxon>
    </lineage>
</organism>
<protein>
    <submittedName>
        <fullName evidence="6">Invasin</fullName>
    </submittedName>
</protein>